<protein>
    <recommendedName>
        <fullName evidence="5">RNase H type-1 domain-containing protein</fullName>
    </recommendedName>
</protein>
<evidence type="ECO:0008006" key="5">
    <source>
        <dbReference type="Google" id="ProtNLM"/>
    </source>
</evidence>
<dbReference type="InterPro" id="IPR036397">
    <property type="entry name" value="RNaseH_sf"/>
</dbReference>
<evidence type="ECO:0000259" key="2">
    <source>
        <dbReference type="Pfam" id="PF13966"/>
    </source>
</evidence>
<gene>
    <name evidence="3" type="ORF">MERR_LOCUS20793</name>
</gene>
<dbReference type="GO" id="GO:0003676">
    <property type="term" value="F:nucleic acid binding"/>
    <property type="evidence" value="ECO:0007669"/>
    <property type="project" value="InterPro"/>
</dbReference>
<dbReference type="AlphaFoldDB" id="A0A6D2J1Z6"/>
<dbReference type="GO" id="GO:0004523">
    <property type="term" value="F:RNA-DNA hybrid ribonuclease activity"/>
    <property type="evidence" value="ECO:0007669"/>
    <property type="project" value="InterPro"/>
</dbReference>
<dbReference type="OrthoDB" id="1750965at2759"/>
<accession>A0A6D2J1Z6</accession>
<dbReference type="Gene3D" id="3.30.420.10">
    <property type="entry name" value="Ribonuclease H-like superfamily/Ribonuclease H"/>
    <property type="match status" value="1"/>
</dbReference>
<sequence length="527" mass="61764">MRFWWDKGDRNKGIPWVAWKRLQFSKKDGGLGFRDLPRFNDALLAKQAWRLLKHPDTPFARLMKARYYKDTSILEAKHRINESYGWSSIVTGLTLLKKRMKHIVGDGESTNVFEDLWLPVHSPRRVTRNEGQEDFLVKELIIDSGCSRKWNLPVLEAILNAEDRNLVQKLYLPQRKKQDRQVWCYDKSGDYTVKSGYWLAFREHLHDHPEITIPHGDPVLKDQIWRLQIMPKIKHFFWRALSKALPTATRLVTRGMKIDKRMSQLPWQPLNLHDDKCDDQVSKFLELQNIRGLSDYQKLLPFWLAWRIWKSRYNLIFKKQVTAPRFIVQQAHIDVMEWLNSRSSRFTSPTGSTDLALPTSSRKLPWQRPTLGYFKCNFDASYDLHSQQSMAGWIIRDHNGVAFSWGTTNLGVSNSPLEAEAKALLIAMQQTWSLGLDYVVFEGDCKLLIDSLQGNPIDFNIENICWDIDKWRRDFKECVFLYTRRENNMVAHSLASTVPPNGMFYSSRLNPPLWLSHLLYNDLVIVT</sequence>
<dbReference type="SUPFAM" id="SSF53098">
    <property type="entry name" value="Ribonuclease H-like"/>
    <property type="match status" value="1"/>
</dbReference>
<dbReference type="PANTHER" id="PTHR47074">
    <property type="entry name" value="BNAC02G40300D PROTEIN"/>
    <property type="match status" value="1"/>
</dbReference>
<dbReference type="PANTHER" id="PTHR47074:SF78">
    <property type="entry name" value="GB|AAF30348.1-RELATED"/>
    <property type="match status" value="1"/>
</dbReference>
<evidence type="ECO:0000259" key="1">
    <source>
        <dbReference type="Pfam" id="PF13456"/>
    </source>
</evidence>
<dbReference type="InterPro" id="IPR012337">
    <property type="entry name" value="RNaseH-like_sf"/>
</dbReference>
<feature type="domain" description="Reverse transcriptase zinc-binding" evidence="2">
    <location>
        <begin position="211"/>
        <end position="261"/>
    </location>
</feature>
<feature type="domain" description="RNase H type-1" evidence="1">
    <location>
        <begin position="377"/>
        <end position="496"/>
    </location>
</feature>
<organism evidence="3 4">
    <name type="scientific">Microthlaspi erraticum</name>
    <dbReference type="NCBI Taxonomy" id="1685480"/>
    <lineage>
        <taxon>Eukaryota</taxon>
        <taxon>Viridiplantae</taxon>
        <taxon>Streptophyta</taxon>
        <taxon>Embryophyta</taxon>
        <taxon>Tracheophyta</taxon>
        <taxon>Spermatophyta</taxon>
        <taxon>Magnoliopsida</taxon>
        <taxon>eudicotyledons</taxon>
        <taxon>Gunneridae</taxon>
        <taxon>Pentapetalae</taxon>
        <taxon>rosids</taxon>
        <taxon>malvids</taxon>
        <taxon>Brassicales</taxon>
        <taxon>Brassicaceae</taxon>
        <taxon>Coluteocarpeae</taxon>
        <taxon>Microthlaspi</taxon>
    </lineage>
</organism>
<dbReference type="CDD" id="cd06222">
    <property type="entry name" value="RNase_H_like"/>
    <property type="match status" value="1"/>
</dbReference>
<dbReference type="InterPro" id="IPR026960">
    <property type="entry name" value="RVT-Znf"/>
</dbReference>
<dbReference type="InterPro" id="IPR002156">
    <property type="entry name" value="RNaseH_domain"/>
</dbReference>
<name>A0A6D2J1Z6_9BRAS</name>
<keyword evidence="4" id="KW-1185">Reference proteome</keyword>
<dbReference type="Pfam" id="PF13456">
    <property type="entry name" value="RVT_3"/>
    <property type="match status" value="1"/>
</dbReference>
<dbReference type="InterPro" id="IPR044730">
    <property type="entry name" value="RNase_H-like_dom_plant"/>
</dbReference>
<proteinExistence type="predicted"/>
<dbReference type="InterPro" id="IPR052929">
    <property type="entry name" value="RNase_H-like_EbsB-rel"/>
</dbReference>
<dbReference type="Pfam" id="PF13966">
    <property type="entry name" value="zf-RVT"/>
    <property type="match status" value="1"/>
</dbReference>
<evidence type="ECO:0000313" key="3">
    <source>
        <dbReference type="EMBL" id="CAA7033558.1"/>
    </source>
</evidence>
<dbReference type="EMBL" id="CACVBM020001134">
    <property type="protein sequence ID" value="CAA7033558.1"/>
    <property type="molecule type" value="Genomic_DNA"/>
</dbReference>
<comment type="caution">
    <text evidence="3">The sequence shown here is derived from an EMBL/GenBank/DDBJ whole genome shotgun (WGS) entry which is preliminary data.</text>
</comment>
<evidence type="ECO:0000313" key="4">
    <source>
        <dbReference type="Proteomes" id="UP000467841"/>
    </source>
</evidence>
<reference evidence="3" key="1">
    <citation type="submission" date="2020-01" db="EMBL/GenBank/DDBJ databases">
        <authorList>
            <person name="Mishra B."/>
        </authorList>
    </citation>
    <scope>NUCLEOTIDE SEQUENCE [LARGE SCALE GENOMIC DNA]</scope>
</reference>
<dbReference type="Proteomes" id="UP000467841">
    <property type="component" value="Unassembled WGS sequence"/>
</dbReference>